<feature type="region of interest" description="Disordered" evidence="1">
    <location>
        <begin position="1"/>
        <end position="145"/>
    </location>
</feature>
<reference evidence="2" key="2">
    <citation type="submission" date="2023-05" db="EMBL/GenBank/DDBJ databases">
        <authorList>
            <person name="Schelkunov M.I."/>
        </authorList>
    </citation>
    <scope>NUCLEOTIDE SEQUENCE</scope>
    <source>
        <strain evidence="2">Hsosn_3</strain>
        <tissue evidence="2">Leaf</tissue>
    </source>
</reference>
<dbReference type="InterPro" id="IPR004252">
    <property type="entry name" value="Probable_transposase_24"/>
</dbReference>
<feature type="compositionally biased region" description="Basic and acidic residues" evidence="1">
    <location>
        <begin position="35"/>
        <end position="48"/>
    </location>
</feature>
<gene>
    <name evidence="2" type="ORF">POM88_024366</name>
</gene>
<comment type="caution">
    <text evidence="2">The sequence shown here is derived from an EMBL/GenBank/DDBJ whole genome shotgun (WGS) entry which is preliminary data.</text>
</comment>
<dbReference type="AlphaFoldDB" id="A0AAD8I3Z9"/>
<dbReference type="EMBL" id="JAUIZM010000006">
    <property type="protein sequence ID" value="KAK1377622.1"/>
    <property type="molecule type" value="Genomic_DNA"/>
</dbReference>
<accession>A0AAD8I3Z9</accession>
<organism evidence="2 3">
    <name type="scientific">Heracleum sosnowskyi</name>
    <dbReference type="NCBI Taxonomy" id="360622"/>
    <lineage>
        <taxon>Eukaryota</taxon>
        <taxon>Viridiplantae</taxon>
        <taxon>Streptophyta</taxon>
        <taxon>Embryophyta</taxon>
        <taxon>Tracheophyta</taxon>
        <taxon>Spermatophyta</taxon>
        <taxon>Magnoliopsida</taxon>
        <taxon>eudicotyledons</taxon>
        <taxon>Gunneridae</taxon>
        <taxon>Pentapetalae</taxon>
        <taxon>asterids</taxon>
        <taxon>campanulids</taxon>
        <taxon>Apiales</taxon>
        <taxon>Apiaceae</taxon>
        <taxon>Apioideae</taxon>
        <taxon>apioid superclade</taxon>
        <taxon>Tordylieae</taxon>
        <taxon>Tordyliinae</taxon>
        <taxon>Heracleum</taxon>
    </lineage>
</organism>
<feature type="compositionally biased region" description="Polar residues" evidence="1">
    <location>
        <begin position="494"/>
        <end position="503"/>
    </location>
</feature>
<feature type="region of interest" description="Disordered" evidence="1">
    <location>
        <begin position="391"/>
        <end position="416"/>
    </location>
</feature>
<dbReference type="Pfam" id="PF03004">
    <property type="entry name" value="Transposase_24"/>
    <property type="match status" value="1"/>
</dbReference>
<keyword evidence="3" id="KW-1185">Reference proteome</keyword>
<sequence length="540" mass="60129">MDSVKSVGGGSGNSREGGSSRVGGGIGANGSTVGGERRGQMYEHHFTNEIRGIGDSSDDSDDSDYDDEYENDEFDDDDEDLGGNNDNGDDGSEDECDGGSEDGVEGGSEEEVEADEVEGGDEGSEDDEEVTAQHNRRGYSLGIFGQPPPQPYLIRMVGRVIDSPVACRTLLAIMRVHWPAGCIGAKDVDRRFPRWWSRIRKMFFRYYDFDPKHGTKNDAREALNTHMRRNMRKTLCNERRRIKKIIEKKGGSFIDHRPPYLTEAVWKPICDHWESPTFQKKSDCAKVAREQQKIPHTSGAISFQRRAWDIRDKTGEVPTLYELFIRLHTKDKDNKEFTSEAVRIIVEKFLAKCVEHNEDPHAAPIDTWVEAVGVRKNAIIGLPRRSASELIALPPTSGKRRRRRSVDDESGASTSRSVIEHISDGLVMQAVDRTVAFAHAHPDQFDLAPEQVNMLAQSVTEGVSDLPPDHPLTMTTMRNLVQVMVSVLGDVYGNNRSTSNCNKGKSIAREDEHGSDDDDGGQSPRPSRSGDRNGIWIRGD</sequence>
<feature type="compositionally biased region" description="Acidic residues" evidence="1">
    <location>
        <begin position="56"/>
        <end position="130"/>
    </location>
</feature>
<dbReference type="PANTHER" id="PTHR33144">
    <property type="entry name" value="OS10G0409366 PROTEIN-RELATED"/>
    <property type="match status" value="1"/>
</dbReference>
<name>A0AAD8I3Z9_9APIA</name>
<dbReference type="Proteomes" id="UP001237642">
    <property type="component" value="Unassembled WGS sequence"/>
</dbReference>
<protein>
    <submittedName>
        <fullName evidence="2">Uncharacterized protein</fullName>
    </submittedName>
</protein>
<dbReference type="PANTHER" id="PTHR33144:SF48">
    <property type="entry name" value="PLANT TRANSPOSASE (PTTA_EN_SPM FAMILY)"/>
    <property type="match status" value="1"/>
</dbReference>
<proteinExistence type="predicted"/>
<evidence type="ECO:0000313" key="2">
    <source>
        <dbReference type="EMBL" id="KAK1377622.1"/>
    </source>
</evidence>
<feature type="region of interest" description="Disordered" evidence="1">
    <location>
        <begin position="492"/>
        <end position="540"/>
    </location>
</feature>
<reference evidence="2" key="1">
    <citation type="submission" date="2023-02" db="EMBL/GenBank/DDBJ databases">
        <title>Genome of toxic invasive species Heracleum sosnowskyi carries increased number of genes despite the absence of recent whole-genome duplications.</title>
        <authorList>
            <person name="Schelkunov M."/>
            <person name="Shtratnikova V."/>
            <person name="Makarenko M."/>
            <person name="Klepikova A."/>
            <person name="Omelchenko D."/>
            <person name="Novikova G."/>
            <person name="Obukhova E."/>
            <person name="Bogdanov V."/>
            <person name="Penin A."/>
            <person name="Logacheva M."/>
        </authorList>
    </citation>
    <scope>NUCLEOTIDE SEQUENCE</scope>
    <source>
        <strain evidence="2">Hsosn_3</strain>
        <tissue evidence="2">Leaf</tissue>
    </source>
</reference>
<evidence type="ECO:0000256" key="1">
    <source>
        <dbReference type="SAM" id="MobiDB-lite"/>
    </source>
</evidence>
<evidence type="ECO:0000313" key="3">
    <source>
        <dbReference type="Proteomes" id="UP001237642"/>
    </source>
</evidence>